<evidence type="ECO:0000256" key="3">
    <source>
        <dbReference type="ARBA" id="ARBA00022617"/>
    </source>
</evidence>
<keyword evidence="11" id="KW-1133">Transmembrane helix</keyword>
<dbReference type="Proteomes" id="UP000504603">
    <property type="component" value="Unplaced"/>
</dbReference>
<evidence type="ECO:0000256" key="5">
    <source>
        <dbReference type="ARBA" id="ARBA00023002"/>
    </source>
</evidence>
<dbReference type="KEGG" id="mcha:111012906"/>
<dbReference type="InterPro" id="IPR050651">
    <property type="entry name" value="Plant_Cytochrome_P450_Monoox"/>
</dbReference>
<evidence type="ECO:0000313" key="13">
    <source>
        <dbReference type="RefSeq" id="XP_022142908.1"/>
    </source>
</evidence>
<proteinExistence type="inferred from homology"/>
<dbReference type="Pfam" id="PF00067">
    <property type="entry name" value="p450"/>
    <property type="match status" value="1"/>
</dbReference>
<evidence type="ECO:0000256" key="10">
    <source>
        <dbReference type="RuleBase" id="RU000461"/>
    </source>
</evidence>
<dbReference type="InterPro" id="IPR002401">
    <property type="entry name" value="Cyt_P450_E_grp-I"/>
</dbReference>
<dbReference type="Gene3D" id="1.10.630.10">
    <property type="entry name" value="Cytochrome P450"/>
    <property type="match status" value="1"/>
</dbReference>
<evidence type="ECO:0000313" key="12">
    <source>
        <dbReference type="Proteomes" id="UP000504603"/>
    </source>
</evidence>
<keyword evidence="7 10" id="KW-0503">Monooxygenase</keyword>
<dbReference type="PRINTS" id="PR00463">
    <property type="entry name" value="EP450I"/>
</dbReference>
<dbReference type="PRINTS" id="PR00385">
    <property type="entry name" value="P450"/>
</dbReference>
<dbReference type="AlphaFoldDB" id="A0A6J1CPF5"/>
<sequence>MISFNFGHLFFTAHSGCCLLLLLQAPKNQPQKMGWIFLYFFFFYALHVLILRLLSRVQKRPPSPFPALPFVGHLHLLKPPLHRTFAKISDRYGPILLLRFGSRPVLLVSSPFAADQCLTKNDVIFANRPRLLAGKHLGYDYTSLVWASYGDHWRNLRRIASHLLSSTNLQALSSTRADEVHSLLHSLHQKSDQIVDVRTVLFEFMLNVMMTMIGGKRYFGDNTADAEESRNFQEIVSETFRLSGTNFADYLPILKWIIGSRRIERSYINLRKRRDGFMQNLIEEHREIKKLEMRTQSPLSGETKKKKTMIEVMLSLQESDPDYYTDEIITSLMLVLLSAGTDTTVATMEWAMSLLLNHPHALAKVRAEIDDVVGQERHVDESDLEKLRYLQCVIKETLRMYPVGPLLVPHESSADCTVGGYHIPRGTMLLVNVWAIHNDGRNWEEPAAFRPERFLEAAAGGGDGLRYVPFGFGRRGCPGETLAVKVVGLVVGSLIQCFEWDRIGEEMVDMAERTGLTMPKAHPLQAKCRPRPILYRAIRSYSHS</sequence>
<keyword evidence="12" id="KW-1185">Reference proteome</keyword>
<dbReference type="FunFam" id="1.10.630.10:FF:000023">
    <property type="entry name" value="Cytochrome P450 family protein"/>
    <property type="match status" value="1"/>
</dbReference>
<keyword evidence="11" id="KW-0812">Transmembrane</keyword>
<protein>
    <submittedName>
        <fullName evidence="13">Cytochrome P450 81D11-like</fullName>
    </submittedName>
</protein>
<dbReference type="GO" id="GO:0005506">
    <property type="term" value="F:iron ion binding"/>
    <property type="evidence" value="ECO:0007669"/>
    <property type="project" value="InterPro"/>
</dbReference>
<evidence type="ECO:0000256" key="2">
    <source>
        <dbReference type="ARBA" id="ARBA00010617"/>
    </source>
</evidence>
<dbReference type="CDD" id="cd20653">
    <property type="entry name" value="CYP81"/>
    <property type="match status" value="1"/>
</dbReference>
<evidence type="ECO:0000256" key="4">
    <source>
        <dbReference type="ARBA" id="ARBA00022723"/>
    </source>
</evidence>
<dbReference type="GO" id="GO:0020037">
    <property type="term" value="F:heme binding"/>
    <property type="evidence" value="ECO:0007669"/>
    <property type="project" value="InterPro"/>
</dbReference>
<dbReference type="OrthoDB" id="1055148at2759"/>
<evidence type="ECO:0000256" key="7">
    <source>
        <dbReference type="ARBA" id="ARBA00023033"/>
    </source>
</evidence>
<name>A0A6J1CPF5_MOMCH</name>
<keyword evidence="3 9" id="KW-0349">Heme</keyword>
<evidence type="ECO:0000256" key="1">
    <source>
        <dbReference type="ARBA" id="ARBA00004370"/>
    </source>
</evidence>
<dbReference type="SUPFAM" id="SSF48264">
    <property type="entry name" value="Cytochrome P450"/>
    <property type="match status" value="1"/>
</dbReference>
<comment type="subcellular location">
    <subcellularLocation>
        <location evidence="1">Membrane</location>
    </subcellularLocation>
</comment>
<dbReference type="InterPro" id="IPR017972">
    <property type="entry name" value="Cyt_P450_CS"/>
</dbReference>
<feature type="transmembrane region" description="Helical" evidence="11">
    <location>
        <begin position="6"/>
        <end position="23"/>
    </location>
</feature>
<evidence type="ECO:0000256" key="6">
    <source>
        <dbReference type="ARBA" id="ARBA00023004"/>
    </source>
</evidence>
<dbReference type="GO" id="GO:0016705">
    <property type="term" value="F:oxidoreductase activity, acting on paired donors, with incorporation or reduction of molecular oxygen"/>
    <property type="evidence" value="ECO:0007669"/>
    <property type="project" value="InterPro"/>
</dbReference>
<evidence type="ECO:0000256" key="9">
    <source>
        <dbReference type="PIRSR" id="PIRSR602401-1"/>
    </source>
</evidence>
<dbReference type="InterPro" id="IPR001128">
    <property type="entry name" value="Cyt_P450"/>
</dbReference>
<dbReference type="PANTHER" id="PTHR47947">
    <property type="entry name" value="CYTOCHROME P450 82C3-RELATED"/>
    <property type="match status" value="1"/>
</dbReference>
<feature type="transmembrane region" description="Helical" evidence="11">
    <location>
        <begin position="35"/>
        <end position="54"/>
    </location>
</feature>
<keyword evidence="8 11" id="KW-0472">Membrane</keyword>
<comment type="cofactor">
    <cofactor evidence="9">
        <name>heme</name>
        <dbReference type="ChEBI" id="CHEBI:30413"/>
    </cofactor>
</comment>
<dbReference type="PROSITE" id="PS00086">
    <property type="entry name" value="CYTOCHROME_P450"/>
    <property type="match status" value="1"/>
</dbReference>
<reference evidence="13" key="1">
    <citation type="submission" date="2025-08" db="UniProtKB">
        <authorList>
            <consortium name="RefSeq"/>
        </authorList>
    </citation>
    <scope>IDENTIFICATION</scope>
    <source>
        <strain evidence="13">OHB3-1</strain>
    </source>
</reference>
<dbReference type="GeneID" id="111012906"/>
<feature type="binding site" description="axial binding residue" evidence="9">
    <location>
        <position position="477"/>
    </location>
    <ligand>
        <name>heme</name>
        <dbReference type="ChEBI" id="CHEBI:30413"/>
    </ligand>
    <ligandPart>
        <name>Fe</name>
        <dbReference type="ChEBI" id="CHEBI:18248"/>
    </ligandPart>
</feature>
<keyword evidence="4 9" id="KW-0479">Metal-binding</keyword>
<dbReference type="PANTHER" id="PTHR47947:SF24">
    <property type="entry name" value="ISOFLAVONE 2'-HYDROXYLASE-LIKE"/>
    <property type="match status" value="1"/>
</dbReference>
<gene>
    <name evidence="13" type="primary">LOC111012906</name>
</gene>
<dbReference type="InterPro" id="IPR036396">
    <property type="entry name" value="Cyt_P450_sf"/>
</dbReference>
<keyword evidence="6 9" id="KW-0408">Iron</keyword>
<accession>A0A6J1CPF5</accession>
<evidence type="ECO:0000256" key="11">
    <source>
        <dbReference type="SAM" id="Phobius"/>
    </source>
</evidence>
<dbReference type="RefSeq" id="XP_022142908.1">
    <property type="nucleotide sequence ID" value="XM_022287216.1"/>
</dbReference>
<evidence type="ECO:0000256" key="8">
    <source>
        <dbReference type="ARBA" id="ARBA00023136"/>
    </source>
</evidence>
<dbReference type="GO" id="GO:0016020">
    <property type="term" value="C:membrane"/>
    <property type="evidence" value="ECO:0007669"/>
    <property type="project" value="UniProtKB-SubCell"/>
</dbReference>
<comment type="similarity">
    <text evidence="2 10">Belongs to the cytochrome P450 family.</text>
</comment>
<organism evidence="12 13">
    <name type="scientific">Momordica charantia</name>
    <name type="common">Bitter gourd</name>
    <name type="synonym">Balsam pear</name>
    <dbReference type="NCBI Taxonomy" id="3673"/>
    <lineage>
        <taxon>Eukaryota</taxon>
        <taxon>Viridiplantae</taxon>
        <taxon>Streptophyta</taxon>
        <taxon>Embryophyta</taxon>
        <taxon>Tracheophyta</taxon>
        <taxon>Spermatophyta</taxon>
        <taxon>Magnoliopsida</taxon>
        <taxon>eudicotyledons</taxon>
        <taxon>Gunneridae</taxon>
        <taxon>Pentapetalae</taxon>
        <taxon>rosids</taxon>
        <taxon>fabids</taxon>
        <taxon>Cucurbitales</taxon>
        <taxon>Cucurbitaceae</taxon>
        <taxon>Momordiceae</taxon>
        <taxon>Momordica</taxon>
    </lineage>
</organism>
<keyword evidence="5 10" id="KW-0560">Oxidoreductase</keyword>
<dbReference type="GO" id="GO:0004497">
    <property type="term" value="F:monooxygenase activity"/>
    <property type="evidence" value="ECO:0007669"/>
    <property type="project" value="UniProtKB-KW"/>
</dbReference>